<dbReference type="InterPro" id="IPR011227">
    <property type="entry name" value="UCP029730"/>
</dbReference>
<dbReference type="OrthoDB" id="9815326at2"/>
<dbReference type="InterPro" id="IPR007709">
    <property type="entry name" value="N-FG_amidohydro"/>
</dbReference>
<dbReference type="GO" id="GO:0016787">
    <property type="term" value="F:hydrolase activity"/>
    <property type="evidence" value="ECO:0007669"/>
    <property type="project" value="UniProtKB-KW"/>
</dbReference>
<dbReference type="EMBL" id="FQWM01000003">
    <property type="protein sequence ID" value="SHH16479.1"/>
    <property type="molecule type" value="Genomic_DNA"/>
</dbReference>
<dbReference type="PIRSF" id="PIRSF029730">
    <property type="entry name" value="UCP029730"/>
    <property type="match status" value="1"/>
</dbReference>
<name>A0A1M5QRU8_9RHOB</name>
<dbReference type="Gene3D" id="3.40.630.40">
    <property type="entry name" value="Zn-dependent exopeptidases"/>
    <property type="match status" value="1"/>
</dbReference>
<dbReference type="Proteomes" id="UP000184211">
    <property type="component" value="Unassembled WGS sequence"/>
</dbReference>
<organism evidence="1 2">
    <name type="scientific">Cognatishimia maritima</name>
    <dbReference type="NCBI Taxonomy" id="870908"/>
    <lineage>
        <taxon>Bacteria</taxon>
        <taxon>Pseudomonadati</taxon>
        <taxon>Pseudomonadota</taxon>
        <taxon>Alphaproteobacteria</taxon>
        <taxon>Rhodobacterales</taxon>
        <taxon>Paracoccaceae</taxon>
        <taxon>Cognatishimia</taxon>
    </lineage>
</organism>
<protein>
    <submittedName>
        <fullName evidence="1">Predicted N-formylglutamate amidohydrolase</fullName>
    </submittedName>
</protein>
<proteinExistence type="predicted"/>
<evidence type="ECO:0000313" key="1">
    <source>
        <dbReference type="EMBL" id="SHH16479.1"/>
    </source>
</evidence>
<dbReference type="STRING" id="870908.SAMN04488044_2080"/>
<keyword evidence="2" id="KW-1185">Reference proteome</keyword>
<dbReference type="RefSeq" id="WP_072792964.1">
    <property type="nucleotide sequence ID" value="NZ_FQWM01000003.1"/>
</dbReference>
<sequence>MDDTSVIVLNGSGASNIVLVCEHASQHIPARYGGLGLSEEAANSHAAWDPGAYGVARDLSDILDAPLVASTVSRLVYDCNRPPESDSAIREVSEIHDIPGNHNLTPEQRAERVDSVYRPFETALSDLMDQRQTGVLVTVHSFTPVFHGKPREVQLGILHDDDTSLADKMLVKAATHTALKTARNEPYGPEDGVTHTLKQHALPRGWANVMLEFRNDMIATPQQQHLVANDTAALILDALDALALTNRMETGQCRV</sequence>
<evidence type="ECO:0000313" key="2">
    <source>
        <dbReference type="Proteomes" id="UP000184211"/>
    </source>
</evidence>
<dbReference type="AlphaFoldDB" id="A0A1M5QRU8"/>
<dbReference type="SUPFAM" id="SSF53187">
    <property type="entry name" value="Zn-dependent exopeptidases"/>
    <property type="match status" value="1"/>
</dbReference>
<dbReference type="Pfam" id="PF05013">
    <property type="entry name" value="FGase"/>
    <property type="match status" value="1"/>
</dbReference>
<accession>A0A1M5QRU8</accession>
<reference evidence="2" key="1">
    <citation type="submission" date="2016-11" db="EMBL/GenBank/DDBJ databases">
        <authorList>
            <person name="Varghese N."/>
            <person name="Submissions S."/>
        </authorList>
    </citation>
    <scope>NUCLEOTIDE SEQUENCE [LARGE SCALE GENOMIC DNA]</scope>
    <source>
        <strain evidence="2">DSM 28223</strain>
    </source>
</reference>
<gene>
    <name evidence="1" type="ORF">SAMN04488044_2080</name>
</gene>
<keyword evidence="1" id="KW-0378">Hydrolase</keyword>